<comment type="similarity">
    <text evidence="1">Belongs to the peptidase S58 family.</text>
</comment>
<evidence type="ECO:0000313" key="2">
    <source>
        <dbReference type="EMBL" id="MDR6598477.1"/>
    </source>
</evidence>
<comment type="caution">
    <text evidence="2">The sequence shown here is derived from an EMBL/GenBank/DDBJ whole genome shotgun (WGS) entry which is preliminary data.</text>
</comment>
<evidence type="ECO:0000313" key="3">
    <source>
        <dbReference type="Proteomes" id="UP001268819"/>
    </source>
</evidence>
<evidence type="ECO:0000256" key="1">
    <source>
        <dbReference type="ARBA" id="ARBA00007068"/>
    </source>
</evidence>
<dbReference type="InterPro" id="IPR016117">
    <property type="entry name" value="ArgJ-like_dom_sf"/>
</dbReference>
<keyword evidence="3" id="KW-1185">Reference proteome</keyword>
<dbReference type="RefSeq" id="WP_310313139.1">
    <property type="nucleotide sequence ID" value="NZ_BAAAXB010000001.1"/>
</dbReference>
<gene>
    <name evidence="2" type="ORF">J2S66_006861</name>
</gene>
<dbReference type="InterPro" id="IPR005321">
    <property type="entry name" value="Peptidase_S58_DmpA"/>
</dbReference>
<accession>A0ABU1Q6F0</accession>
<dbReference type="PANTHER" id="PTHR36512:SF3">
    <property type="entry name" value="BLR5678 PROTEIN"/>
    <property type="match status" value="1"/>
</dbReference>
<protein>
    <submittedName>
        <fullName evidence="2">L-aminopeptidase/D-esterase-like protein</fullName>
    </submittedName>
</protein>
<dbReference type="Proteomes" id="UP001268819">
    <property type="component" value="Unassembled WGS sequence"/>
</dbReference>
<proteinExistence type="inferred from homology"/>
<name>A0ABU1Q6F0_9PSEU</name>
<reference evidence="2 3" key="1">
    <citation type="submission" date="2023-07" db="EMBL/GenBank/DDBJ databases">
        <title>Sequencing the genomes of 1000 actinobacteria strains.</title>
        <authorList>
            <person name="Klenk H.-P."/>
        </authorList>
    </citation>
    <scope>NUCLEOTIDE SEQUENCE [LARGE SCALE GENOMIC DNA]</scope>
    <source>
        <strain evidence="2 3">DSM 43749</strain>
    </source>
</reference>
<sequence length="189" mass="18495">MLVGRAPGVVVLLAPGGAVAGVDVRGAPVGTRELDLLDPTTLVRHVHAVVLCGGGLAAAEEVVGWLAAREVGFPVGASPSEVVPIVSAAAALGLPAGDGRAACEAAREERPSAVALVGDTAVGLVVVEADLSQAECRRVAVSARDGFARAGVLVPATVFAVASGVASEVPLDVLCARAAEALEAAVTAG</sequence>
<dbReference type="Gene3D" id="3.60.70.12">
    <property type="entry name" value="L-amino peptidase D-ALA esterase/amidase"/>
    <property type="match status" value="2"/>
</dbReference>
<dbReference type="EMBL" id="JAVDSG010000001">
    <property type="protein sequence ID" value="MDR6598477.1"/>
    <property type="molecule type" value="Genomic_DNA"/>
</dbReference>
<dbReference type="SUPFAM" id="SSF56266">
    <property type="entry name" value="DmpA/ArgJ-like"/>
    <property type="match status" value="1"/>
</dbReference>
<dbReference type="PANTHER" id="PTHR36512">
    <property type="entry name" value="D-AMINOPEPTIDASE"/>
    <property type="match status" value="1"/>
</dbReference>
<organism evidence="2 3">
    <name type="scientific">Saccharothrix longispora</name>
    <dbReference type="NCBI Taxonomy" id="33920"/>
    <lineage>
        <taxon>Bacteria</taxon>
        <taxon>Bacillati</taxon>
        <taxon>Actinomycetota</taxon>
        <taxon>Actinomycetes</taxon>
        <taxon>Pseudonocardiales</taxon>
        <taxon>Pseudonocardiaceae</taxon>
        <taxon>Saccharothrix</taxon>
    </lineage>
</organism>